<protein>
    <submittedName>
        <fullName evidence="6">Crp/Fnr family transcriptional regulator</fullName>
    </submittedName>
</protein>
<dbReference type="InterPro" id="IPR050397">
    <property type="entry name" value="Env_Response_Regulators"/>
</dbReference>
<dbReference type="PANTHER" id="PTHR24567">
    <property type="entry name" value="CRP FAMILY TRANSCRIPTIONAL REGULATORY PROTEIN"/>
    <property type="match status" value="1"/>
</dbReference>
<keyword evidence="1" id="KW-0805">Transcription regulation</keyword>
<dbReference type="PROSITE" id="PS50042">
    <property type="entry name" value="CNMP_BINDING_3"/>
    <property type="match status" value="1"/>
</dbReference>
<evidence type="ECO:0000256" key="1">
    <source>
        <dbReference type="ARBA" id="ARBA00023015"/>
    </source>
</evidence>
<dbReference type="InterPro" id="IPR018490">
    <property type="entry name" value="cNMP-bd_dom_sf"/>
</dbReference>
<dbReference type="AlphaFoldDB" id="A0A369WPP1"/>
<evidence type="ECO:0000256" key="3">
    <source>
        <dbReference type="ARBA" id="ARBA00023163"/>
    </source>
</evidence>
<name>A0A369WPP1_9GAMM</name>
<dbReference type="PROSITE" id="PS51063">
    <property type="entry name" value="HTH_CRP_2"/>
    <property type="match status" value="1"/>
</dbReference>
<dbReference type="PANTHER" id="PTHR24567:SF68">
    <property type="entry name" value="DNA-BINDING TRANSCRIPTIONAL DUAL REGULATOR CRP"/>
    <property type="match status" value="1"/>
</dbReference>
<dbReference type="SUPFAM" id="SSF46785">
    <property type="entry name" value="Winged helix' DNA-binding domain"/>
    <property type="match status" value="1"/>
</dbReference>
<comment type="caution">
    <text evidence="6">The sequence shown here is derived from an EMBL/GenBank/DDBJ whole genome shotgun (WGS) entry which is preliminary data.</text>
</comment>
<dbReference type="InterPro" id="IPR000595">
    <property type="entry name" value="cNMP-bd_dom"/>
</dbReference>
<evidence type="ECO:0000313" key="7">
    <source>
        <dbReference type="Proteomes" id="UP000253769"/>
    </source>
</evidence>
<evidence type="ECO:0000259" key="5">
    <source>
        <dbReference type="PROSITE" id="PS51063"/>
    </source>
</evidence>
<proteinExistence type="predicted"/>
<dbReference type="InterPro" id="IPR012318">
    <property type="entry name" value="HTH_CRP"/>
</dbReference>
<dbReference type="GO" id="GO:0003700">
    <property type="term" value="F:DNA-binding transcription factor activity"/>
    <property type="evidence" value="ECO:0007669"/>
    <property type="project" value="TreeGrafter"/>
</dbReference>
<dbReference type="Gene3D" id="2.60.120.10">
    <property type="entry name" value="Jelly Rolls"/>
    <property type="match status" value="1"/>
</dbReference>
<dbReference type="EMBL" id="QQOH01000002">
    <property type="protein sequence ID" value="RDE22584.1"/>
    <property type="molecule type" value="Genomic_DNA"/>
</dbReference>
<dbReference type="OrthoDB" id="9777588at2"/>
<dbReference type="CDD" id="cd00038">
    <property type="entry name" value="CAP_ED"/>
    <property type="match status" value="1"/>
</dbReference>
<evidence type="ECO:0000256" key="2">
    <source>
        <dbReference type="ARBA" id="ARBA00023125"/>
    </source>
</evidence>
<dbReference type="InterPro" id="IPR014710">
    <property type="entry name" value="RmlC-like_jellyroll"/>
</dbReference>
<dbReference type="RefSeq" id="WP_114695217.1">
    <property type="nucleotide sequence ID" value="NZ_QQOH01000002.1"/>
</dbReference>
<dbReference type="Gene3D" id="1.10.10.10">
    <property type="entry name" value="Winged helix-like DNA-binding domain superfamily/Winged helix DNA-binding domain"/>
    <property type="match status" value="1"/>
</dbReference>
<dbReference type="SUPFAM" id="SSF51206">
    <property type="entry name" value="cAMP-binding domain-like"/>
    <property type="match status" value="1"/>
</dbReference>
<keyword evidence="2" id="KW-0238">DNA-binding</keyword>
<evidence type="ECO:0000259" key="4">
    <source>
        <dbReference type="PROSITE" id="PS50042"/>
    </source>
</evidence>
<feature type="domain" description="Cyclic nucleotide-binding" evidence="4">
    <location>
        <begin position="18"/>
        <end position="139"/>
    </location>
</feature>
<keyword evidence="7" id="KW-1185">Reference proteome</keyword>
<dbReference type="GO" id="GO:0005829">
    <property type="term" value="C:cytosol"/>
    <property type="evidence" value="ECO:0007669"/>
    <property type="project" value="TreeGrafter"/>
</dbReference>
<dbReference type="InterPro" id="IPR036390">
    <property type="entry name" value="WH_DNA-bd_sf"/>
</dbReference>
<reference evidence="6 7" key="1">
    <citation type="submission" date="2018-07" db="EMBL/GenBank/DDBJ databases">
        <title>Motiliproteus coralliicola sp. nov., a bacterium isolated from Coral.</title>
        <authorList>
            <person name="Wang G."/>
        </authorList>
    </citation>
    <scope>NUCLEOTIDE SEQUENCE [LARGE SCALE GENOMIC DNA]</scope>
    <source>
        <strain evidence="6 7">C34</strain>
    </source>
</reference>
<dbReference type="InterPro" id="IPR036388">
    <property type="entry name" value="WH-like_DNA-bd_sf"/>
</dbReference>
<keyword evidence="3" id="KW-0804">Transcription</keyword>
<accession>A0A369WPP1</accession>
<dbReference type="Pfam" id="PF13545">
    <property type="entry name" value="HTH_Crp_2"/>
    <property type="match status" value="1"/>
</dbReference>
<gene>
    <name evidence="6" type="ORF">DV711_08315</name>
</gene>
<dbReference type="GO" id="GO:0003677">
    <property type="term" value="F:DNA binding"/>
    <property type="evidence" value="ECO:0007669"/>
    <property type="project" value="UniProtKB-KW"/>
</dbReference>
<dbReference type="SMART" id="SM00100">
    <property type="entry name" value="cNMP"/>
    <property type="match status" value="1"/>
</dbReference>
<dbReference type="Proteomes" id="UP000253769">
    <property type="component" value="Unassembled WGS sequence"/>
</dbReference>
<sequence>MDAQQQQLALAAIRRHFLFSNFSEAELEQMIKSVRLHELKAEQTLFYQEQPADHFFLLADGLVKLFRTAPDGNEKVIEIVSPGQTVAEAVMFMRRAQFPVSAQALKASRVYGIDCSVYYELLQHNVDACMRIMGDLSMRLHSRLNDVFNLTQQNATYRVVRFLASQLPSGAQDGCKFYLNSPKHVIASRLSVKPETFSRLMSTLAQKGVIEVKGREITILSLEQLHQFE</sequence>
<dbReference type="SMART" id="SM00419">
    <property type="entry name" value="HTH_CRP"/>
    <property type="match status" value="1"/>
</dbReference>
<evidence type="ECO:0000313" key="6">
    <source>
        <dbReference type="EMBL" id="RDE22584.1"/>
    </source>
</evidence>
<organism evidence="6 7">
    <name type="scientific">Motiliproteus coralliicola</name>
    <dbReference type="NCBI Taxonomy" id="2283196"/>
    <lineage>
        <taxon>Bacteria</taxon>
        <taxon>Pseudomonadati</taxon>
        <taxon>Pseudomonadota</taxon>
        <taxon>Gammaproteobacteria</taxon>
        <taxon>Oceanospirillales</taxon>
        <taxon>Oceanospirillaceae</taxon>
        <taxon>Motiliproteus</taxon>
    </lineage>
</organism>
<dbReference type="Pfam" id="PF00027">
    <property type="entry name" value="cNMP_binding"/>
    <property type="match status" value="1"/>
</dbReference>
<feature type="domain" description="HTH crp-type" evidence="5">
    <location>
        <begin position="153"/>
        <end position="223"/>
    </location>
</feature>